<dbReference type="InterPro" id="IPR049736">
    <property type="entry name" value="PqiC"/>
</dbReference>
<dbReference type="AlphaFoldDB" id="K8WQP1"/>
<proteinExistence type="predicted"/>
<protein>
    <recommendedName>
        <fullName evidence="1">ABC-type transport auxiliary lipoprotein component domain-containing protein</fullName>
    </recommendedName>
</protein>
<organism evidence="2 3">
    <name type="scientific">Providencia sneebia DSM 19967</name>
    <dbReference type="NCBI Taxonomy" id="1141660"/>
    <lineage>
        <taxon>Bacteria</taxon>
        <taxon>Pseudomonadati</taxon>
        <taxon>Pseudomonadota</taxon>
        <taxon>Gammaproteobacteria</taxon>
        <taxon>Enterobacterales</taxon>
        <taxon>Morganellaceae</taxon>
        <taxon>Providencia</taxon>
    </lineage>
</organism>
<dbReference type="OrthoDB" id="5600407at2"/>
<dbReference type="InterPro" id="IPR005586">
    <property type="entry name" value="ABC_trans_aux"/>
</dbReference>
<accession>K8WQP1</accession>
<dbReference type="RefSeq" id="WP_008915253.1">
    <property type="nucleotide sequence ID" value="NZ_CM001773.1"/>
</dbReference>
<dbReference type="Gene3D" id="3.40.50.10610">
    <property type="entry name" value="ABC-type transport auxiliary lipoprotein component"/>
    <property type="match status" value="1"/>
</dbReference>
<dbReference type="PATRIC" id="fig|1141660.3.peg.1412"/>
<dbReference type="Proteomes" id="UP000010290">
    <property type="component" value="Chromosome"/>
</dbReference>
<feature type="domain" description="ABC-type transport auxiliary lipoprotein component" evidence="1">
    <location>
        <begin position="24"/>
        <end position="178"/>
    </location>
</feature>
<dbReference type="NCBIfam" id="NF033620">
    <property type="entry name" value="pqiC"/>
    <property type="match status" value="1"/>
</dbReference>
<evidence type="ECO:0000313" key="2">
    <source>
        <dbReference type="EMBL" id="EKT58455.1"/>
    </source>
</evidence>
<sequence length="185" mass="20803">MRYIVSILVLMLAACSSTPEKKYYQLPMKASAAQTATVMGQKNQIWLQRVMLSDVLTSNGITYQTSDVSYTNASSHLWASPLEQQLGQSMVNELSSQLPERLVSLQPLQNSPDTLDITLTAFNGRYDGKVLIQGFWTLSDGKEIVRRNFDIQLEQKEDGYPDLVRTLSEGWQQVAQGIVKEINKL</sequence>
<dbReference type="EMBL" id="AKKN01000007">
    <property type="protein sequence ID" value="EKT58455.1"/>
    <property type="molecule type" value="Genomic_DNA"/>
</dbReference>
<comment type="caution">
    <text evidence="2">The sequence shown here is derived from an EMBL/GenBank/DDBJ whole genome shotgun (WGS) entry which is preliminary data.</text>
</comment>
<evidence type="ECO:0000313" key="3">
    <source>
        <dbReference type="Proteomes" id="UP000010290"/>
    </source>
</evidence>
<dbReference type="Pfam" id="PF03886">
    <property type="entry name" value="ABC_trans_aux"/>
    <property type="match status" value="1"/>
</dbReference>
<reference evidence="2 3" key="1">
    <citation type="journal article" date="2012" name="BMC Genomics">
        <title>Comparative genomics of bacteria in the genus Providencia isolated from wild Drosophila melanogaster.</title>
        <authorList>
            <person name="Galac M.R."/>
            <person name="Lazzaro B.P."/>
        </authorList>
    </citation>
    <scope>NUCLEOTIDE SEQUENCE [LARGE SCALE GENOMIC DNA]</scope>
    <source>
        <strain evidence="2 3">DSM 19967</strain>
    </source>
</reference>
<dbReference type="PROSITE" id="PS51257">
    <property type="entry name" value="PROKAR_LIPOPROTEIN"/>
    <property type="match status" value="1"/>
</dbReference>
<dbReference type="SUPFAM" id="SSF159594">
    <property type="entry name" value="XCC0632-like"/>
    <property type="match status" value="1"/>
</dbReference>
<evidence type="ECO:0000259" key="1">
    <source>
        <dbReference type="Pfam" id="PF03886"/>
    </source>
</evidence>
<dbReference type="HOGENOM" id="CLU_096001_3_2_6"/>
<keyword evidence="3" id="KW-1185">Reference proteome</keyword>
<gene>
    <name evidence="2" type="ORF">OO7_07034</name>
</gene>
<name>K8WQP1_9GAMM</name>